<dbReference type="RefSeq" id="WP_140194415.1">
    <property type="nucleotide sequence ID" value="NZ_CP065915.1"/>
</dbReference>
<proteinExistence type="predicted"/>
<keyword evidence="3" id="KW-1185">Reference proteome</keyword>
<evidence type="ECO:0000256" key="1">
    <source>
        <dbReference type="SAM" id="SignalP"/>
    </source>
</evidence>
<dbReference type="AlphaFoldDB" id="A0A5C5GIJ3"/>
<name>A0A5C5GIJ3_9RHOB</name>
<dbReference type="OrthoDB" id="7874348at2"/>
<reference evidence="2 3" key="1">
    <citation type="submission" date="2019-06" db="EMBL/GenBank/DDBJ databases">
        <title>Genome of new Rhodobacteraceae sp. SM1903.</title>
        <authorList>
            <person name="Ren X."/>
        </authorList>
    </citation>
    <scope>NUCLEOTIDE SEQUENCE [LARGE SCALE GENOMIC DNA]</scope>
    <source>
        <strain evidence="2 3">SM1903</strain>
    </source>
</reference>
<evidence type="ECO:0008006" key="4">
    <source>
        <dbReference type="Google" id="ProtNLM"/>
    </source>
</evidence>
<evidence type="ECO:0000313" key="3">
    <source>
        <dbReference type="Proteomes" id="UP000314011"/>
    </source>
</evidence>
<protein>
    <recommendedName>
        <fullName evidence="4">Dihydrodipicolinate reductase</fullName>
    </recommendedName>
</protein>
<dbReference type="EMBL" id="VFFF01000001">
    <property type="protein sequence ID" value="TNY33729.1"/>
    <property type="molecule type" value="Genomic_DNA"/>
</dbReference>
<gene>
    <name evidence="2" type="ORF">FHY64_10825</name>
</gene>
<keyword evidence="1" id="KW-0732">Signal</keyword>
<feature type="signal peptide" evidence="1">
    <location>
        <begin position="1"/>
        <end position="22"/>
    </location>
</feature>
<feature type="chain" id="PRO_5022855040" description="Dihydrodipicolinate reductase" evidence="1">
    <location>
        <begin position="23"/>
        <end position="121"/>
    </location>
</feature>
<dbReference type="Proteomes" id="UP000314011">
    <property type="component" value="Unassembled WGS sequence"/>
</dbReference>
<evidence type="ECO:0000313" key="2">
    <source>
        <dbReference type="EMBL" id="TNY33729.1"/>
    </source>
</evidence>
<organism evidence="2 3">
    <name type="scientific">Pelagovum pacificum</name>
    <dbReference type="NCBI Taxonomy" id="2588711"/>
    <lineage>
        <taxon>Bacteria</taxon>
        <taxon>Pseudomonadati</taxon>
        <taxon>Pseudomonadota</taxon>
        <taxon>Alphaproteobacteria</taxon>
        <taxon>Rhodobacterales</taxon>
        <taxon>Paracoccaceae</taxon>
        <taxon>Pelagovum</taxon>
    </lineage>
</organism>
<accession>A0A5C5GIJ3</accession>
<comment type="caution">
    <text evidence="2">The sequence shown here is derived from an EMBL/GenBank/DDBJ whole genome shotgun (WGS) entry which is preliminary data.</text>
</comment>
<sequence>MAWPIAAVPLMLLMAVSQPTEASAEYSPVTSRADFVGAVGGRTMVAPMLGLSLRIGQSGGVGGSAQGRQLEGSWDWRGNALCLDLTIDSDLPSNCQSVEFDGTRLRLTPNSGGSPVVFMLG</sequence>